<evidence type="ECO:0000256" key="1">
    <source>
        <dbReference type="ARBA" id="ARBA00007118"/>
    </source>
</evidence>
<keyword evidence="5" id="KW-1185">Reference proteome</keyword>
<sequence>MDQFQTVVRERRSANKFLKGIKIPRQDFETIFEDLSNAPSCFNLQHAHYYVGESEEVLAQLYEASNNQYKVLTSSATIIVTGDKDAYKKASEIFEASKFLKIIDEEEYDNMINAINGLYEYGGEAFQHDEAIRNASISSMLFLLLAKNIGWDSCPMIYFDQDKVRNIFDIPENEIPVLMITMGKMDNTSVRVRGYRKPQNEYVKFK</sequence>
<accession>A0A1I0N577</accession>
<dbReference type="PANTHER" id="PTHR43673:SF12">
    <property type="entry name" value="PROTEIN DRGA"/>
    <property type="match status" value="1"/>
</dbReference>
<evidence type="ECO:0000313" key="4">
    <source>
        <dbReference type="EMBL" id="SEV95785.1"/>
    </source>
</evidence>
<dbReference type="InterPro" id="IPR000415">
    <property type="entry name" value="Nitroreductase-like"/>
</dbReference>
<organism evidence="4 5">
    <name type="scientific">[Clostridium] fimetarium</name>
    <dbReference type="NCBI Taxonomy" id="99656"/>
    <lineage>
        <taxon>Bacteria</taxon>
        <taxon>Bacillati</taxon>
        <taxon>Bacillota</taxon>
        <taxon>Clostridia</taxon>
        <taxon>Lachnospirales</taxon>
        <taxon>Lachnospiraceae</taxon>
    </lineage>
</organism>
<dbReference type="AlphaFoldDB" id="A0A1I0N577"/>
<protein>
    <submittedName>
        <fullName evidence="4">Putative NAD(P)H nitroreductase</fullName>
    </submittedName>
</protein>
<name>A0A1I0N577_9FIRM</name>
<dbReference type="GO" id="GO:0016491">
    <property type="term" value="F:oxidoreductase activity"/>
    <property type="evidence" value="ECO:0007669"/>
    <property type="project" value="UniProtKB-KW"/>
</dbReference>
<dbReference type="OrthoDB" id="9812105at2"/>
<evidence type="ECO:0000259" key="3">
    <source>
        <dbReference type="Pfam" id="PF00881"/>
    </source>
</evidence>
<gene>
    <name evidence="4" type="ORF">SAMN05421659_102364</name>
</gene>
<dbReference type="Pfam" id="PF00881">
    <property type="entry name" value="Nitroreductase"/>
    <property type="match status" value="1"/>
</dbReference>
<dbReference type="RefSeq" id="WP_092450864.1">
    <property type="nucleotide sequence ID" value="NZ_FOJI01000002.1"/>
</dbReference>
<feature type="domain" description="Nitroreductase" evidence="3">
    <location>
        <begin position="8"/>
        <end position="184"/>
    </location>
</feature>
<dbReference type="STRING" id="99656.SAMN05421659_102364"/>
<dbReference type="Gene3D" id="3.40.109.10">
    <property type="entry name" value="NADH Oxidase"/>
    <property type="match status" value="1"/>
</dbReference>
<proteinExistence type="inferred from homology"/>
<dbReference type="CDD" id="cd02137">
    <property type="entry name" value="MhqN-like"/>
    <property type="match status" value="1"/>
</dbReference>
<dbReference type="Proteomes" id="UP000199701">
    <property type="component" value="Unassembled WGS sequence"/>
</dbReference>
<dbReference type="InterPro" id="IPR029479">
    <property type="entry name" value="Nitroreductase"/>
</dbReference>
<dbReference type="EMBL" id="FOJI01000002">
    <property type="protein sequence ID" value="SEV95785.1"/>
    <property type="molecule type" value="Genomic_DNA"/>
</dbReference>
<dbReference type="SUPFAM" id="SSF55469">
    <property type="entry name" value="FMN-dependent nitroreductase-like"/>
    <property type="match status" value="1"/>
</dbReference>
<keyword evidence="2" id="KW-0560">Oxidoreductase</keyword>
<dbReference type="PANTHER" id="PTHR43673">
    <property type="entry name" value="NAD(P)H NITROREDUCTASE YDGI-RELATED"/>
    <property type="match status" value="1"/>
</dbReference>
<evidence type="ECO:0000256" key="2">
    <source>
        <dbReference type="ARBA" id="ARBA00023002"/>
    </source>
</evidence>
<comment type="similarity">
    <text evidence="1">Belongs to the nitroreductase family.</text>
</comment>
<evidence type="ECO:0000313" key="5">
    <source>
        <dbReference type="Proteomes" id="UP000199701"/>
    </source>
</evidence>
<reference evidence="4 5" key="1">
    <citation type="submission" date="2016-10" db="EMBL/GenBank/DDBJ databases">
        <authorList>
            <person name="de Groot N.N."/>
        </authorList>
    </citation>
    <scope>NUCLEOTIDE SEQUENCE [LARGE SCALE GENOMIC DNA]</scope>
    <source>
        <strain evidence="4 5">DSM 9179</strain>
    </source>
</reference>